<name>A0ABY3SUL3_9BACL</name>
<gene>
    <name evidence="1" type="ORF">L0M14_30450</name>
</gene>
<reference evidence="1 2" key="1">
    <citation type="journal article" date="2024" name="Int. J. Syst. Evol. Microbiol.">
        <title>Paenibacillus hexagrammi sp. nov., a novel bacterium isolated from the gut content of Hexagrammos agrammus.</title>
        <authorList>
            <person name="Jung H.K."/>
            <person name="Kim D.G."/>
            <person name="Zin H."/>
            <person name="Park J."/>
            <person name="Jung H."/>
            <person name="Kim Y.O."/>
            <person name="Kong H.J."/>
            <person name="Kim J.W."/>
            <person name="Kim Y.S."/>
        </authorList>
    </citation>
    <scope>NUCLEOTIDE SEQUENCE [LARGE SCALE GENOMIC DNA]</scope>
    <source>
        <strain evidence="1 2">YPD9-1</strain>
    </source>
</reference>
<geneLocation type="plasmid" evidence="1 2">
    <name>pYPD9-1</name>
</geneLocation>
<dbReference type="EMBL" id="CP090979">
    <property type="protein sequence ID" value="UJF36612.1"/>
    <property type="molecule type" value="Genomic_DNA"/>
</dbReference>
<organism evidence="1 2">
    <name type="scientific">Paenibacillus hexagrammi</name>
    <dbReference type="NCBI Taxonomy" id="2908839"/>
    <lineage>
        <taxon>Bacteria</taxon>
        <taxon>Bacillati</taxon>
        <taxon>Bacillota</taxon>
        <taxon>Bacilli</taxon>
        <taxon>Bacillales</taxon>
        <taxon>Paenibacillaceae</taxon>
        <taxon>Paenibacillus</taxon>
    </lineage>
</organism>
<evidence type="ECO:0000313" key="2">
    <source>
        <dbReference type="Proteomes" id="UP001649230"/>
    </source>
</evidence>
<keyword evidence="2" id="KW-1185">Reference proteome</keyword>
<dbReference type="Proteomes" id="UP001649230">
    <property type="component" value="Plasmid pYPD9-1"/>
</dbReference>
<sequence>MSRIAELGRIFNETLSEFESHFGFKADYTPESIELLEARLDELYPQGTMARNGTLLGAGYYIGEVFIRNIEGAVWNEDIYGDKMPFAVTLTMPEDKVLMVVPPEMVQDYIRHPGNSISRLFRYYKEVAAGTRHIDDKLIGTGYTVYGGEEAEGQ</sequence>
<accession>A0ABY3SUL3</accession>
<keyword evidence="1" id="KW-0614">Plasmid</keyword>
<protein>
    <submittedName>
        <fullName evidence="1">Uncharacterized protein</fullName>
    </submittedName>
</protein>
<dbReference type="RefSeq" id="WP_235123162.1">
    <property type="nucleotide sequence ID" value="NZ_CP090979.1"/>
</dbReference>
<proteinExistence type="predicted"/>
<evidence type="ECO:0000313" key="1">
    <source>
        <dbReference type="EMBL" id="UJF36612.1"/>
    </source>
</evidence>